<dbReference type="EMBL" id="JANPWB010000002">
    <property type="protein sequence ID" value="KAJ1204929.1"/>
    <property type="molecule type" value="Genomic_DNA"/>
</dbReference>
<gene>
    <name evidence="1" type="ORF">NDU88_000364</name>
</gene>
<evidence type="ECO:0000313" key="1">
    <source>
        <dbReference type="EMBL" id="KAJ1204929.1"/>
    </source>
</evidence>
<protein>
    <submittedName>
        <fullName evidence="1">Uncharacterized protein</fullName>
    </submittedName>
</protein>
<keyword evidence="2" id="KW-1185">Reference proteome</keyword>
<dbReference type="Proteomes" id="UP001066276">
    <property type="component" value="Chromosome 1_2"/>
</dbReference>
<accession>A0AAV7VVU9</accession>
<name>A0AAV7VVU9_PLEWA</name>
<organism evidence="1 2">
    <name type="scientific">Pleurodeles waltl</name>
    <name type="common">Iberian ribbed newt</name>
    <dbReference type="NCBI Taxonomy" id="8319"/>
    <lineage>
        <taxon>Eukaryota</taxon>
        <taxon>Metazoa</taxon>
        <taxon>Chordata</taxon>
        <taxon>Craniata</taxon>
        <taxon>Vertebrata</taxon>
        <taxon>Euteleostomi</taxon>
        <taxon>Amphibia</taxon>
        <taxon>Batrachia</taxon>
        <taxon>Caudata</taxon>
        <taxon>Salamandroidea</taxon>
        <taxon>Salamandridae</taxon>
        <taxon>Pleurodelinae</taxon>
        <taxon>Pleurodeles</taxon>
    </lineage>
</organism>
<dbReference type="AlphaFoldDB" id="A0AAV7VVU9"/>
<reference evidence="1" key="1">
    <citation type="journal article" date="2022" name="bioRxiv">
        <title>Sequencing and chromosome-scale assembly of the giantPleurodeles waltlgenome.</title>
        <authorList>
            <person name="Brown T."/>
            <person name="Elewa A."/>
            <person name="Iarovenko S."/>
            <person name="Subramanian E."/>
            <person name="Araus A.J."/>
            <person name="Petzold A."/>
            <person name="Susuki M."/>
            <person name="Suzuki K.-i.T."/>
            <person name="Hayashi T."/>
            <person name="Toyoda A."/>
            <person name="Oliveira C."/>
            <person name="Osipova E."/>
            <person name="Leigh N.D."/>
            <person name="Simon A."/>
            <person name="Yun M.H."/>
        </authorList>
    </citation>
    <scope>NUCLEOTIDE SEQUENCE</scope>
    <source>
        <strain evidence="1">20211129_DDA</strain>
        <tissue evidence="1">Liver</tissue>
    </source>
</reference>
<comment type="caution">
    <text evidence="1">The sequence shown here is derived from an EMBL/GenBank/DDBJ whole genome shotgun (WGS) entry which is preliminary data.</text>
</comment>
<evidence type="ECO:0000313" key="2">
    <source>
        <dbReference type="Proteomes" id="UP001066276"/>
    </source>
</evidence>
<proteinExistence type="predicted"/>
<sequence length="186" mass="20633">MPRSPVVNDLSSYQLEVGTHSQAVTMLNVDLSDSKPPELFYRSVIHDTDLLHSVKRWATLLVGTCSIGSVDRGTHAIRKCKGKQHCEEAMEPPQLATSRWDTLDEYTPFLFCSCDQLHTDIQRDFWDQGNGSLQLAVIVNIFFTSKQLTVCATYRSRQYSTGFSSSTSGSHKGAEVAQNGKACVVV</sequence>